<evidence type="ECO:0000313" key="14">
    <source>
        <dbReference type="Proteomes" id="UP001430796"/>
    </source>
</evidence>
<comment type="caution">
    <text evidence="13">The sequence shown here is derived from an EMBL/GenBank/DDBJ whole genome shotgun (WGS) entry which is preliminary data.</text>
</comment>
<dbReference type="InterPro" id="IPR036188">
    <property type="entry name" value="FAD/NAD-bd_sf"/>
</dbReference>
<keyword evidence="7 9" id="KW-0503">Monooxygenase</keyword>
<comment type="function">
    <text evidence="9">Catalyzes the hydroxylation of L-kynurenine (L-Kyn) to form 3-hydroxy-L-kynurenine (L-3OHKyn). Required for synthesis of quinolinic acid.</text>
</comment>
<feature type="transmembrane region" description="Helical" evidence="11">
    <location>
        <begin position="12"/>
        <end position="30"/>
    </location>
</feature>
<reference evidence="13 14" key="3">
    <citation type="submission" date="2022-01" db="EMBL/GenBank/DDBJ databases">
        <authorList>
            <person name="Zhou L.Y."/>
        </authorList>
    </citation>
    <scope>NUCLEOTIDE SEQUENCE [LARGE SCALE GENOMIC DNA]</scope>
    <source>
        <strain evidence="13 14">TLK-CK17</strain>
    </source>
</reference>
<evidence type="ECO:0000256" key="9">
    <source>
        <dbReference type="HAMAP-Rule" id="MF_01971"/>
    </source>
</evidence>
<feature type="region of interest" description="Disordered" evidence="10">
    <location>
        <begin position="247"/>
        <end position="267"/>
    </location>
</feature>
<dbReference type="RefSeq" id="WP_237052665.1">
    <property type="nucleotide sequence ID" value="NZ_JAKJPO010000001.1"/>
</dbReference>
<keyword evidence="11" id="KW-0812">Transmembrane</keyword>
<feature type="compositionally biased region" description="Basic and acidic residues" evidence="10">
    <location>
        <begin position="251"/>
        <end position="265"/>
    </location>
</feature>
<keyword evidence="3 9" id="KW-0662">Pyridine nucleotide biosynthesis</keyword>
<evidence type="ECO:0000256" key="7">
    <source>
        <dbReference type="ARBA" id="ARBA00023033"/>
    </source>
</evidence>
<feature type="domain" description="FAD-binding" evidence="12">
    <location>
        <begin position="314"/>
        <end position="376"/>
    </location>
</feature>
<dbReference type="SUPFAM" id="SSF51905">
    <property type="entry name" value="FAD/NAD(P)-binding domain"/>
    <property type="match status" value="1"/>
</dbReference>
<name>A0ABS9HNS1_9GAMM</name>
<comment type="cofactor">
    <cofactor evidence="1 9">
        <name>FAD</name>
        <dbReference type="ChEBI" id="CHEBI:57692"/>
    </cofactor>
</comment>
<dbReference type="PRINTS" id="PR00420">
    <property type="entry name" value="RNGMNOXGNASE"/>
</dbReference>
<dbReference type="EMBL" id="JAKJPO010000001">
    <property type="protein sequence ID" value="MCF7220268.1"/>
    <property type="molecule type" value="Genomic_DNA"/>
</dbReference>
<evidence type="ECO:0000256" key="8">
    <source>
        <dbReference type="ARBA" id="ARBA00047818"/>
    </source>
</evidence>
<dbReference type="Proteomes" id="UP001430796">
    <property type="component" value="Unassembled WGS sequence"/>
</dbReference>
<protein>
    <recommendedName>
        <fullName evidence="9">Kynurenine 3-monooxygenase</fullName>
        <ecNumber evidence="9">1.14.13.9</ecNumber>
    </recommendedName>
    <alternativeName>
        <fullName evidence="9">Kynurenine 3-hydroxylase</fullName>
    </alternativeName>
</protein>
<evidence type="ECO:0000256" key="2">
    <source>
        <dbReference type="ARBA" id="ARBA00022630"/>
    </source>
</evidence>
<evidence type="ECO:0000256" key="5">
    <source>
        <dbReference type="ARBA" id="ARBA00022857"/>
    </source>
</evidence>
<dbReference type="InterPro" id="IPR027545">
    <property type="entry name" value="Kynurenine_monooxygenase"/>
</dbReference>
<organism evidence="13 14">
    <name type="scientific">Marilutibacter chinensis</name>
    <dbReference type="NCBI Taxonomy" id="2912247"/>
    <lineage>
        <taxon>Bacteria</taxon>
        <taxon>Pseudomonadati</taxon>
        <taxon>Pseudomonadota</taxon>
        <taxon>Gammaproteobacteria</taxon>
        <taxon>Lysobacterales</taxon>
        <taxon>Lysobacteraceae</taxon>
        <taxon>Marilutibacter</taxon>
    </lineage>
</organism>
<evidence type="ECO:0000256" key="3">
    <source>
        <dbReference type="ARBA" id="ARBA00022642"/>
    </source>
</evidence>
<dbReference type="PANTHER" id="PTHR46028:SF2">
    <property type="entry name" value="KYNURENINE 3-MONOOXYGENASE"/>
    <property type="match status" value="1"/>
</dbReference>
<reference evidence="13 14" key="2">
    <citation type="submission" date="2022-01" db="EMBL/GenBank/DDBJ databases">
        <title>Lysobacter chinensis sp. nov., a bacterium isolated from cow dung compost.</title>
        <authorList>
            <person name="Liu Y."/>
        </authorList>
    </citation>
    <scope>NUCLEOTIDE SEQUENCE [LARGE SCALE GENOMIC DNA]</scope>
    <source>
        <strain evidence="13 14">TLK-CK17</strain>
    </source>
</reference>
<keyword evidence="11" id="KW-0472">Membrane</keyword>
<keyword evidence="5 9" id="KW-0521">NADP</keyword>
<keyword evidence="4 9" id="KW-0274">FAD</keyword>
<comment type="catalytic activity">
    <reaction evidence="8 9">
        <text>L-kynurenine + NADPH + O2 + H(+) = 3-hydroxy-L-kynurenine + NADP(+) + H2O</text>
        <dbReference type="Rhea" id="RHEA:20545"/>
        <dbReference type="ChEBI" id="CHEBI:15377"/>
        <dbReference type="ChEBI" id="CHEBI:15378"/>
        <dbReference type="ChEBI" id="CHEBI:15379"/>
        <dbReference type="ChEBI" id="CHEBI:57783"/>
        <dbReference type="ChEBI" id="CHEBI:57959"/>
        <dbReference type="ChEBI" id="CHEBI:58125"/>
        <dbReference type="ChEBI" id="CHEBI:58349"/>
        <dbReference type="EC" id="1.14.13.9"/>
    </reaction>
</comment>
<dbReference type="EC" id="1.14.13.9" evidence="9"/>
<keyword evidence="14" id="KW-1185">Reference proteome</keyword>
<comment type="similarity">
    <text evidence="9">Belongs to the aromatic-ring hydroxylase family. KMO subfamily.</text>
</comment>
<evidence type="ECO:0000259" key="12">
    <source>
        <dbReference type="Pfam" id="PF01494"/>
    </source>
</evidence>
<evidence type="ECO:0000256" key="4">
    <source>
        <dbReference type="ARBA" id="ARBA00022827"/>
    </source>
</evidence>
<evidence type="ECO:0000256" key="11">
    <source>
        <dbReference type="SAM" id="Phobius"/>
    </source>
</evidence>
<dbReference type="InterPro" id="IPR002938">
    <property type="entry name" value="FAD-bd"/>
</dbReference>
<accession>A0ABS9HNS1</accession>
<dbReference type="Pfam" id="PF01494">
    <property type="entry name" value="FAD_binding_3"/>
    <property type="match status" value="2"/>
</dbReference>
<keyword evidence="11" id="KW-1133">Transmembrane helix</keyword>
<comment type="pathway">
    <text evidence="9">Cofactor biosynthesis; NAD(+) biosynthesis; quinolinate from L-kynurenine: step 1/3.</text>
</comment>
<dbReference type="GO" id="GO:0004497">
    <property type="term" value="F:monooxygenase activity"/>
    <property type="evidence" value="ECO:0007669"/>
    <property type="project" value="UniProtKB-KW"/>
</dbReference>
<evidence type="ECO:0000256" key="10">
    <source>
        <dbReference type="SAM" id="MobiDB-lite"/>
    </source>
</evidence>
<dbReference type="Gene3D" id="3.50.50.60">
    <property type="entry name" value="FAD/NAD(P)-binding domain"/>
    <property type="match status" value="1"/>
</dbReference>
<dbReference type="PANTHER" id="PTHR46028">
    <property type="entry name" value="KYNURENINE 3-MONOOXYGENASE"/>
    <property type="match status" value="1"/>
</dbReference>
<sequence length="479" mass="53672">MPLDDPGLVERRITVIGAGLAGALFATLLARRGWKVEVFEKRGDPRVRGYEGGRSINLALAERGRHALRLAGADAAVMTQAVMMRGRMVHFSDGRTSLQRYGRDDSEVIWSVHRGELNIVLLDIAERAGVRLHFNRGLESVDFDARLARYVDERDGSRHDVPFEALVGADGAGSALRQAMAAETELGERSEFLDHSYKELEIPPADDGGFRIEPNALHIWPRGRYMCIALPNDERTFTVTLFLPNNDVPDESPRDGAEPVRDRARARGPSFASIRNGADARGLFERDFPDALPLMPTLEQDFERNPTGVLGTLYLDSWQLDDRAVLLGDAAHAMVPFHGQGMNCAFEDCVALAEHLDATGDRAAAFAAFQAERLPNSRAIQAMALENYLEMRDRVDDEDYLLQRALEQKLAERHPARFMPRYSMVSFHRLPYAMAFERGRLQRELLVELTRGHDSLDTLDWDVVDAMVLARLDPLPQDD</sequence>
<proteinExistence type="inferred from homology"/>
<evidence type="ECO:0000256" key="1">
    <source>
        <dbReference type="ARBA" id="ARBA00001974"/>
    </source>
</evidence>
<feature type="domain" description="FAD-binding" evidence="12">
    <location>
        <begin position="13"/>
        <end position="187"/>
    </location>
</feature>
<gene>
    <name evidence="9" type="primary">kmo</name>
    <name evidence="13" type="ORF">L3V18_00480</name>
</gene>
<reference evidence="14" key="1">
    <citation type="submission" date="2022-01" db="EMBL/GenBank/DDBJ databases">
        <title>Lysobacter chinensis sp. nov., a bacterium isolated from cow dung compost.</title>
        <authorList>
            <person name="Zhou L.Y."/>
        </authorList>
    </citation>
    <scope>NUCLEOTIDE SEQUENCE [LARGE SCALE GENOMIC DNA]</scope>
    <source>
        <strain evidence="14">TLK-CK17</strain>
    </source>
</reference>
<dbReference type="HAMAP" id="MF_01971">
    <property type="entry name" value="Kynurenine_monooxygenase"/>
    <property type="match status" value="1"/>
</dbReference>
<evidence type="ECO:0000313" key="13">
    <source>
        <dbReference type="EMBL" id="MCF7220268.1"/>
    </source>
</evidence>
<keyword evidence="6 9" id="KW-0560">Oxidoreductase</keyword>
<evidence type="ECO:0000256" key="6">
    <source>
        <dbReference type="ARBA" id="ARBA00023002"/>
    </source>
</evidence>
<keyword evidence="2 9" id="KW-0285">Flavoprotein</keyword>